<comment type="caution">
    <text evidence="2">The sequence shown here is derived from an EMBL/GenBank/DDBJ whole genome shotgun (WGS) entry which is preliminary data.</text>
</comment>
<gene>
    <name evidence="2" type="ORF">PM001_LOCUS1793</name>
</gene>
<dbReference type="Proteomes" id="UP001162060">
    <property type="component" value="Unassembled WGS sequence"/>
</dbReference>
<accession>A0AAV1T3N1</accession>
<dbReference type="AlphaFoldDB" id="A0AAV1T3N1"/>
<dbReference type="EMBL" id="CAKLBY020000016">
    <property type="protein sequence ID" value="CAK7899053.1"/>
    <property type="molecule type" value="Genomic_DNA"/>
</dbReference>
<protein>
    <recommendedName>
        <fullName evidence="4">M96 mating-specific protein family</fullName>
    </recommendedName>
</protein>
<evidence type="ECO:0008006" key="4">
    <source>
        <dbReference type="Google" id="ProtNLM"/>
    </source>
</evidence>
<dbReference type="PANTHER" id="PTHR35796">
    <property type="entry name" value="HYPOTHETICAL CYTOSOLIC PROTEIN"/>
    <property type="match status" value="1"/>
</dbReference>
<organism evidence="2 3">
    <name type="scientific">Peronospora matthiolae</name>
    <dbReference type="NCBI Taxonomy" id="2874970"/>
    <lineage>
        <taxon>Eukaryota</taxon>
        <taxon>Sar</taxon>
        <taxon>Stramenopiles</taxon>
        <taxon>Oomycota</taxon>
        <taxon>Peronosporomycetes</taxon>
        <taxon>Peronosporales</taxon>
        <taxon>Peronosporaceae</taxon>
        <taxon>Peronospora</taxon>
    </lineage>
</organism>
<evidence type="ECO:0000256" key="1">
    <source>
        <dbReference type="SAM" id="Coils"/>
    </source>
</evidence>
<reference evidence="2" key="1">
    <citation type="submission" date="2024-01" db="EMBL/GenBank/DDBJ databases">
        <authorList>
            <person name="Webb A."/>
        </authorList>
    </citation>
    <scope>NUCLEOTIDE SEQUENCE</scope>
    <source>
        <strain evidence="2">Pm1</strain>
    </source>
</reference>
<dbReference type="PANTHER" id="PTHR35796:SF3">
    <property type="entry name" value="BHLH DOMAIN-CONTAINING PROTEIN"/>
    <property type="match status" value="1"/>
</dbReference>
<evidence type="ECO:0000313" key="3">
    <source>
        <dbReference type="Proteomes" id="UP001162060"/>
    </source>
</evidence>
<name>A0AAV1T3N1_9STRA</name>
<keyword evidence="1" id="KW-0175">Coiled coil</keyword>
<evidence type="ECO:0000313" key="2">
    <source>
        <dbReference type="EMBL" id="CAK7899053.1"/>
    </source>
</evidence>
<sequence length="479" mass="54362">MVLARSGNDDDDRSFQLTLSFVNECVVDSEEEEEDAEALKRTILLMQRGDEDIPSPSSYSPVASVPIGFGTSRMAPCSFELTSARSATTCEIVSTHQEKKRRRRRGETLERKRLWQTTGICHDANGKDSRLELAYLEQIVEKLQLELQVLQSRSSRQEAARFQRLGPADAIETMRDTPRVWCDISGRQHRRLKVSERENARLRLAVQQQQEAAHWMQNLVRKRASHLMSDCSSFMEFDATGERFVRMLSSQCGDAGDFPLLFRHLETARQEVDAVFTSNGLTKMVLTPSDVHLRDGVNGKYLEAFSNKVLPFELRAVAEATWDHFKGGEKHLGNGNIYEKTAKSFEDPYTIMEEFTKEMHSKNARADIKAQQLVRRYTEPGRDIIIWVSVAKPAEIKHKMLRGLTYHLRGYAVTKRSPASTPEHELSQLQCVSLIPLEPEAEALHGADTVRAVTNFLIVTAVQKMQAHQDCIENALVDK</sequence>
<proteinExistence type="predicted"/>
<feature type="coiled-coil region" evidence="1">
    <location>
        <begin position="133"/>
        <end position="160"/>
    </location>
</feature>